<reference evidence="2" key="1">
    <citation type="submission" date="2011-03" db="EMBL/GenBank/DDBJ databases">
        <title>Draft genome sequence of Brevundimonas diminuta.</title>
        <authorList>
            <person name="Brown P.J.B."/>
            <person name="Buechlein A."/>
            <person name="Hemmerich C."/>
            <person name="Brun Y.V."/>
        </authorList>
    </citation>
    <scope>NUCLEOTIDE SEQUENCE [LARGE SCALE GENOMIC DNA]</scope>
    <source>
        <strain evidence="2">C19</strain>
    </source>
</reference>
<dbReference type="Proteomes" id="UP000006512">
    <property type="component" value="Unassembled WGS sequence"/>
</dbReference>
<name>F4QU84_9CAUL</name>
<protein>
    <submittedName>
        <fullName evidence="1">Uncharacterized protein</fullName>
    </submittedName>
</protein>
<gene>
    <name evidence="1" type="ORF">ABI_47320</name>
</gene>
<evidence type="ECO:0000313" key="1">
    <source>
        <dbReference type="EMBL" id="EGF89384.1"/>
    </source>
</evidence>
<dbReference type="AlphaFoldDB" id="F4QU84"/>
<evidence type="ECO:0000313" key="2">
    <source>
        <dbReference type="Proteomes" id="UP000006512"/>
    </source>
</evidence>
<proteinExistence type="predicted"/>
<dbReference type="HOGENOM" id="CLU_2840225_0_0_5"/>
<dbReference type="STRING" id="715226.ABI_47320"/>
<organism evidence="1 2">
    <name type="scientific">Asticcacaulis biprosthecium C19</name>
    <dbReference type="NCBI Taxonomy" id="715226"/>
    <lineage>
        <taxon>Bacteria</taxon>
        <taxon>Pseudomonadati</taxon>
        <taxon>Pseudomonadota</taxon>
        <taxon>Alphaproteobacteria</taxon>
        <taxon>Caulobacterales</taxon>
        <taxon>Caulobacteraceae</taxon>
        <taxon>Asticcacaulis</taxon>
    </lineage>
</organism>
<accession>F4QU84</accession>
<keyword evidence="2" id="KW-1185">Reference proteome</keyword>
<dbReference type="EMBL" id="GL883081">
    <property type="protein sequence ID" value="EGF89384.1"/>
    <property type="molecule type" value="Genomic_DNA"/>
</dbReference>
<sequence length="65" mass="7145">MVWGWLRPRTENQTLRGQYELPQNFGEGTTCLIAAAKAGSATNPAFVSPASPFESRKNWSANFQG</sequence>